<proteinExistence type="predicted"/>
<evidence type="ECO:0000313" key="1">
    <source>
        <dbReference type="EMBL" id="GAA0854210.1"/>
    </source>
</evidence>
<evidence type="ECO:0000313" key="2">
    <source>
        <dbReference type="Proteomes" id="UP001500359"/>
    </source>
</evidence>
<comment type="caution">
    <text evidence="1">The sequence shown here is derived from an EMBL/GenBank/DDBJ whole genome shotgun (WGS) entry which is preliminary data.</text>
</comment>
<sequence>MNYQWLDQQQQPQQLTFSLDKQAINASQQSQTEYKPQVVQRYIYVELMKQAQQINPKEARIKIVQRGDRLEFKITSRSAQMRQKWLETMTETQGTAFQQYLSDNHYIEFTDHMGQTGILPDHLRYIEENKAQVLVVAQALYSQLEKGSNTKEFINHLLSWVQSIPYDRLEGRIDNNGAGFFSPLKVLVNNRGDCDSKAVLTAAVIRSLLPNLGMAIVYLPNHALLAVDLGKRTDGRDIEILGNAHVLIEPTGPALLSIGDVSDETARQIAIGNYMSVVIP</sequence>
<protein>
    <recommendedName>
        <fullName evidence="3">Transglutaminase-like domain-containing protein</fullName>
    </recommendedName>
</protein>
<name>A0ABN1LE36_9ALTE</name>
<organism evidence="1 2">
    <name type="scientific">Aliiglaciecola litoralis</name>
    <dbReference type="NCBI Taxonomy" id="582857"/>
    <lineage>
        <taxon>Bacteria</taxon>
        <taxon>Pseudomonadati</taxon>
        <taxon>Pseudomonadota</taxon>
        <taxon>Gammaproteobacteria</taxon>
        <taxon>Alteromonadales</taxon>
        <taxon>Alteromonadaceae</taxon>
        <taxon>Aliiglaciecola</taxon>
    </lineage>
</organism>
<keyword evidence="2" id="KW-1185">Reference proteome</keyword>
<evidence type="ECO:0008006" key="3">
    <source>
        <dbReference type="Google" id="ProtNLM"/>
    </source>
</evidence>
<dbReference type="EMBL" id="BAAAFD010000002">
    <property type="protein sequence ID" value="GAA0854210.1"/>
    <property type="molecule type" value="Genomic_DNA"/>
</dbReference>
<dbReference type="Proteomes" id="UP001500359">
    <property type="component" value="Unassembled WGS sequence"/>
</dbReference>
<gene>
    <name evidence="1" type="ORF">GCM10009114_09190</name>
</gene>
<reference evidence="1 2" key="1">
    <citation type="journal article" date="2019" name="Int. J. Syst. Evol. Microbiol.">
        <title>The Global Catalogue of Microorganisms (GCM) 10K type strain sequencing project: providing services to taxonomists for standard genome sequencing and annotation.</title>
        <authorList>
            <consortium name="The Broad Institute Genomics Platform"/>
            <consortium name="The Broad Institute Genome Sequencing Center for Infectious Disease"/>
            <person name="Wu L."/>
            <person name="Ma J."/>
        </authorList>
    </citation>
    <scope>NUCLEOTIDE SEQUENCE [LARGE SCALE GENOMIC DNA]</scope>
    <source>
        <strain evidence="1 2">JCM 15896</strain>
    </source>
</reference>
<accession>A0ABN1LE36</accession>